<keyword evidence="4 12" id="KW-0378">Hydrolase</keyword>
<dbReference type="Proteomes" id="UP000838686">
    <property type="component" value="Unassembled WGS sequence"/>
</dbReference>
<feature type="domain" description="SF4 helicase" evidence="11">
    <location>
        <begin position="169"/>
        <end position="428"/>
    </location>
</feature>
<dbReference type="InterPro" id="IPR036185">
    <property type="entry name" value="DNA_heli_DnaB-like_N_sf"/>
</dbReference>
<dbReference type="RefSeq" id="WP_236342426.1">
    <property type="nucleotide sequence ID" value="NZ_CAKMMF010000011.1"/>
</dbReference>
<dbReference type="Gene3D" id="1.10.860.10">
    <property type="entry name" value="DNAb Helicase, Chain A"/>
    <property type="match status" value="1"/>
</dbReference>
<keyword evidence="8" id="KW-0413">Isomerase</keyword>
<evidence type="ECO:0000256" key="7">
    <source>
        <dbReference type="ARBA" id="ARBA00023125"/>
    </source>
</evidence>
<evidence type="ECO:0000313" key="13">
    <source>
        <dbReference type="Proteomes" id="UP000838686"/>
    </source>
</evidence>
<evidence type="ECO:0000259" key="11">
    <source>
        <dbReference type="PROSITE" id="PS51199"/>
    </source>
</evidence>
<keyword evidence="2" id="KW-0235">DNA replication</keyword>
<reference evidence="12" key="1">
    <citation type="submission" date="2022-01" db="EMBL/GenBank/DDBJ databases">
        <authorList>
            <person name="Criscuolo A."/>
        </authorList>
    </citation>
    <scope>NUCLEOTIDE SEQUENCE</scope>
    <source>
        <strain evidence="12">CIP111893</strain>
    </source>
</reference>
<comment type="catalytic activity">
    <reaction evidence="10">
        <text>ATP + H2O = ADP + phosphate + H(+)</text>
        <dbReference type="Rhea" id="RHEA:13065"/>
        <dbReference type="ChEBI" id="CHEBI:15377"/>
        <dbReference type="ChEBI" id="CHEBI:15378"/>
        <dbReference type="ChEBI" id="CHEBI:30616"/>
        <dbReference type="ChEBI" id="CHEBI:43474"/>
        <dbReference type="ChEBI" id="CHEBI:456216"/>
        <dbReference type="EC" id="5.6.2.3"/>
    </reaction>
</comment>
<evidence type="ECO:0000256" key="2">
    <source>
        <dbReference type="ARBA" id="ARBA00022705"/>
    </source>
</evidence>
<evidence type="ECO:0000256" key="6">
    <source>
        <dbReference type="ARBA" id="ARBA00022840"/>
    </source>
</evidence>
<gene>
    <name evidence="12" type="primary">dnaC_3</name>
    <name evidence="12" type="ORF">PAECIP111893_02405</name>
</gene>
<dbReference type="InterPro" id="IPR007694">
    <property type="entry name" value="DNA_helicase_DnaB-like_C"/>
</dbReference>
<dbReference type="GO" id="GO:0016787">
    <property type="term" value="F:hydrolase activity"/>
    <property type="evidence" value="ECO:0007669"/>
    <property type="project" value="UniProtKB-KW"/>
</dbReference>
<evidence type="ECO:0000256" key="10">
    <source>
        <dbReference type="ARBA" id="ARBA00048954"/>
    </source>
</evidence>
<evidence type="ECO:0000256" key="4">
    <source>
        <dbReference type="ARBA" id="ARBA00022801"/>
    </source>
</evidence>
<dbReference type="EC" id="5.6.2.3" evidence="9"/>
<evidence type="ECO:0000313" key="12">
    <source>
        <dbReference type="EMBL" id="CAH1205735.1"/>
    </source>
</evidence>
<dbReference type="InterPro" id="IPR016136">
    <property type="entry name" value="DNA_helicase_N/primase_C"/>
</dbReference>
<dbReference type="SUPFAM" id="SSF48024">
    <property type="entry name" value="N-terminal domain of DnaB helicase"/>
    <property type="match status" value="1"/>
</dbReference>
<dbReference type="EMBL" id="CAKMMF010000011">
    <property type="protein sequence ID" value="CAH1205735.1"/>
    <property type="molecule type" value="Genomic_DNA"/>
</dbReference>
<proteinExistence type="inferred from homology"/>
<dbReference type="SUPFAM" id="SSF52540">
    <property type="entry name" value="P-loop containing nucleoside triphosphate hydrolases"/>
    <property type="match status" value="1"/>
</dbReference>
<dbReference type="PROSITE" id="PS51199">
    <property type="entry name" value="SF4_HELICASE"/>
    <property type="match status" value="1"/>
</dbReference>
<dbReference type="PANTHER" id="PTHR30153:SF2">
    <property type="entry name" value="REPLICATIVE DNA HELICASE"/>
    <property type="match status" value="1"/>
</dbReference>
<keyword evidence="7" id="KW-0238">DNA-binding</keyword>
<evidence type="ECO:0000256" key="9">
    <source>
        <dbReference type="ARBA" id="ARBA00044969"/>
    </source>
</evidence>
<dbReference type="PANTHER" id="PTHR30153">
    <property type="entry name" value="REPLICATIVE DNA HELICASE DNAB"/>
    <property type="match status" value="1"/>
</dbReference>
<evidence type="ECO:0000256" key="3">
    <source>
        <dbReference type="ARBA" id="ARBA00022741"/>
    </source>
</evidence>
<keyword evidence="13" id="KW-1185">Reference proteome</keyword>
<keyword evidence="5 12" id="KW-0347">Helicase</keyword>
<dbReference type="Pfam" id="PF03796">
    <property type="entry name" value="DnaB_C"/>
    <property type="match status" value="1"/>
</dbReference>
<comment type="similarity">
    <text evidence="1">Belongs to the helicase family. DnaB subfamily.</text>
</comment>
<sequence>MNLNTDLLQTIEAENAVIGSVLLDNQVMDDICEMLEPRDFYIETNRLIWEGMQYQFRKNAPIDLVTMVTVLQRYDRLGEVGGVSRLSEIMSGTPTASNVKYYAEIVRSKAYRRRGNEAGIKIADLAANTEMDDEEYFHQIERIALSVRPQVNGDMKSLSETKQDYFNYLNEKEDFIYTGFNQFDSWMNGVGRGWLYILAGRPSVGKTAKALQMARGIAEQNVGEVLIWSQEMKRNQLLNRMLSPMTMINSNGFRNKNLTEIEMMRVKKAYEQLEQLPLHIEDARNVTIDEVRATGRQFKRNYGRIGAIFIDYLTIMKIIPNKGETRSQAVGYVTRTAKQIALELDCPIIMLAQLSREGKDEPKLEHLRDSGEIEQDADVVEFLWHNPEDTHRDGKVIQSIIAKGRDVGVNHFRYLFKGWIQKYEELAQ</sequence>
<protein>
    <recommendedName>
        <fullName evidence="9">DNA 5'-3' helicase</fullName>
        <ecNumber evidence="9">5.6.2.3</ecNumber>
    </recommendedName>
</protein>
<name>A0ABN8GCG9_9BACL</name>
<evidence type="ECO:0000256" key="5">
    <source>
        <dbReference type="ARBA" id="ARBA00022806"/>
    </source>
</evidence>
<dbReference type="InterPro" id="IPR027417">
    <property type="entry name" value="P-loop_NTPase"/>
</dbReference>
<keyword evidence="6" id="KW-0067">ATP-binding</keyword>
<evidence type="ECO:0000256" key="1">
    <source>
        <dbReference type="ARBA" id="ARBA00008428"/>
    </source>
</evidence>
<dbReference type="GO" id="GO:0003678">
    <property type="term" value="F:DNA helicase activity"/>
    <property type="evidence" value="ECO:0007669"/>
    <property type="project" value="UniProtKB-EC"/>
</dbReference>
<dbReference type="InterPro" id="IPR007693">
    <property type="entry name" value="DNA_helicase_DnaB-like_N"/>
</dbReference>
<dbReference type="Gene3D" id="3.40.50.300">
    <property type="entry name" value="P-loop containing nucleotide triphosphate hydrolases"/>
    <property type="match status" value="1"/>
</dbReference>
<dbReference type="Pfam" id="PF00772">
    <property type="entry name" value="DnaB"/>
    <property type="match status" value="1"/>
</dbReference>
<keyword evidence="3" id="KW-0547">Nucleotide-binding</keyword>
<organism evidence="12 13">
    <name type="scientific">Paenibacillus plantiphilus</name>
    <dbReference type="NCBI Taxonomy" id="2905650"/>
    <lineage>
        <taxon>Bacteria</taxon>
        <taxon>Bacillati</taxon>
        <taxon>Bacillota</taxon>
        <taxon>Bacilli</taxon>
        <taxon>Bacillales</taxon>
        <taxon>Paenibacillaceae</taxon>
        <taxon>Paenibacillus</taxon>
    </lineage>
</organism>
<evidence type="ECO:0000256" key="8">
    <source>
        <dbReference type="ARBA" id="ARBA00023235"/>
    </source>
</evidence>
<comment type="caution">
    <text evidence="12">The sequence shown here is derived from an EMBL/GenBank/DDBJ whole genome shotgun (WGS) entry which is preliminary data.</text>
</comment>
<accession>A0ABN8GCG9</accession>